<dbReference type="EMBL" id="PRDS01000001">
    <property type="protein sequence ID" value="PPB82325.1"/>
    <property type="molecule type" value="Genomic_DNA"/>
</dbReference>
<reference evidence="1 2" key="1">
    <citation type="submission" date="2018-01" db="EMBL/GenBank/DDBJ databases">
        <title>Genomic Encyclopedia of Archaeal and Bacterial Type Strains, Phase II (KMG-II): from individual species to whole genera.</title>
        <authorList>
            <person name="Goeker M."/>
        </authorList>
    </citation>
    <scope>NUCLEOTIDE SEQUENCE [LARGE SCALE GENOMIC DNA]</scope>
    <source>
        <strain evidence="1 2">DSM 12048</strain>
    </source>
</reference>
<name>A0A2S5JM51_9RHOB</name>
<keyword evidence="2" id="KW-1185">Reference proteome</keyword>
<dbReference type="AlphaFoldDB" id="A0A2S5JM51"/>
<organism evidence="1 2">
    <name type="scientific">Albidovulum inexpectatum</name>
    <dbReference type="NCBI Taxonomy" id="196587"/>
    <lineage>
        <taxon>Bacteria</taxon>
        <taxon>Pseudomonadati</taxon>
        <taxon>Pseudomonadota</taxon>
        <taxon>Alphaproteobacteria</taxon>
        <taxon>Rhodobacterales</taxon>
        <taxon>Paracoccaceae</taxon>
        <taxon>Albidovulum</taxon>
    </lineage>
</organism>
<gene>
    <name evidence="1" type="ORF">LV82_00253</name>
</gene>
<evidence type="ECO:0000313" key="1">
    <source>
        <dbReference type="EMBL" id="PPB82325.1"/>
    </source>
</evidence>
<accession>A0A2S5JM51</accession>
<dbReference type="Proteomes" id="UP000239736">
    <property type="component" value="Unassembled WGS sequence"/>
</dbReference>
<protein>
    <submittedName>
        <fullName evidence="1">Uncharacterized protein</fullName>
    </submittedName>
</protein>
<sequence length="375" mass="42558">MSELDLTTDHKALDDDIAARRYFAKFAGIIDRLVAVVDRLQRDGVFAPAEAEAIQDHLTRIAATFDALSLKYLVSGRLDGVGQKHLTIDLHESGFPIFQELVTMANDAAQAAAHLETMPGPDELKDRMIRQILSERRVPTRLQYAMSQRLYYEALARGGLFFAQVHPRAVWMRDLAGGRREYLVHWAVYDSQRNLPVLYTMRVEDSGRKALPLDETRWPAVQAHLLAQSVGGLKLITIARGFDGDFEDLHPKHLRRIHLGPMYSQAFTLQTGPIREILEEARAPSGEDWALFWTIEDLEAERSEVEKGWFSSVERQVFRLDPHGGAAGESGATRTRQFMILPERPYQVLVEKDPVSFRRIRKFVVDRTGRAVLDG</sequence>
<proteinExistence type="predicted"/>
<comment type="caution">
    <text evidence="1">The sequence shown here is derived from an EMBL/GenBank/DDBJ whole genome shotgun (WGS) entry which is preliminary data.</text>
</comment>
<dbReference type="RefSeq" id="WP_104068891.1">
    <property type="nucleotide sequence ID" value="NZ_PRDS01000001.1"/>
</dbReference>
<evidence type="ECO:0000313" key="2">
    <source>
        <dbReference type="Proteomes" id="UP000239736"/>
    </source>
</evidence>
<dbReference type="OrthoDB" id="6140227at2"/>